<proteinExistence type="predicted"/>
<comment type="caution">
    <text evidence="1">The sequence shown here is derived from an EMBL/GenBank/DDBJ whole genome shotgun (WGS) entry which is preliminary data.</text>
</comment>
<sequence>MESRQLKTSTGSNKFHSSECLPKSYVIEDYSGDEGNP</sequence>
<dbReference type="AlphaFoldDB" id="A0AAV1U0B3"/>
<protein>
    <submittedName>
        <fullName evidence="1">Uncharacterized protein</fullName>
    </submittedName>
</protein>
<gene>
    <name evidence="1" type="ORF">PM001_LOCUS13134</name>
</gene>
<accession>A0AAV1U0B3</accession>
<organism evidence="1 2">
    <name type="scientific">Peronospora matthiolae</name>
    <dbReference type="NCBI Taxonomy" id="2874970"/>
    <lineage>
        <taxon>Eukaryota</taxon>
        <taxon>Sar</taxon>
        <taxon>Stramenopiles</taxon>
        <taxon>Oomycota</taxon>
        <taxon>Peronosporomycetes</taxon>
        <taxon>Peronosporales</taxon>
        <taxon>Peronosporaceae</taxon>
        <taxon>Peronospora</taxon>
    </lineage>
</organism>
<dbReference type="EMBL" id="CAKLBY020000119">
    <property type="protein sequence ID" value="CAK7927984.1"/>
    <property type="molecule type" value="Genomic_DNA"/>
</dbReference>
<dbReference type="Proteomes" id="UP001162060">
    <property type="component" value="Unassembled WGS sequence"/>
</dbReference>
<reference evidence="1" key="1">
    <citation type="submission" date="2024-01" db="EMBL/GenBank/DDBJ databases">
        <authorList>
            <person name="Webb A."/>
        </authorList>
    </citation>
    <scope>NUCLEOTIDE SEQUENCE</scope>
    <source>
        <strain evidence="1">Pm1</strain>
    </source>
</reference>
<evidence type="ECO:0000313" key="2">
    <source>
        <dbReference type="Proteomes" id="UP001162060"/>
    </source>
</evidence>
<name>A0AAV1U0B3_9STRA</name>
<evidence type="ECO:0000313" key="1">
    <source>
        <dbReference type="EMBL" id="CAK7927984.1"/>
    </source>
</evidence>